<dbReference type="EMBL" id="CM001441">
    <property type="protein sequence ID" value="EHQ89868.1"/>
    <property type="molecule type" value="Genomic_DNA"/>
</dbReference>
<name>H5XVD2_9FIRM</name>
<proteinExistence type="predicted"/>
<evidence type="ECO:0000313" key="2">
    <source>
        <dbReference type="Proteomes" id="UP000005104"/>
    </source>
</evidence>
<gene>
    <name evidence="1" type="ORF">DesyoDRAFT_2819</name>
</gene>
<dbReference type="Proteomes" id="UP000005104">
    <property type="component" value="Chromosome"/>
</dbReference>
<organism evidence="1 2">
    <name type="scientific">Desulfosporosinus youngiae DSM 17734</name>
    <dbReference type="NCBI Taxonomy" id="768710"/>
    <lineage>
        <taxon>Bacteria</taxon>
        <taxon>Bacillati</taxon>
        <taxon>Bacillota</taxon>
        <taxon>Clostridia</taxon>
        <taxon>Eubacteriales</taxon>
        <taxon>Desulfitobacteriaceae</taxon>
        <taxon>Desulfosporosinus</taxon>
    </lineage>
</organism>
<sequence>MIDNFQMTWAVICCTLSLANYPELGVKKLKPKLEPEYINTHI</sequence>
<protein>
    <submittedName>
        <fullName evidence="1">Uncharacterized protein</fullName>
    </submittedName>
</protein>
<reference evidence="1 2" key="1">
    <citation type="submission" date="2011-11" db="EMBL/GenBank/DDBJ databases">
        <title>The Noncontiguous Finished genome of Desulfosporosinus youngiae DSM 17734.</title>
        <authorList>
            <consortium name="US DOE Joint Genome Institute (JGI-PGF)"/>
            <person name="Lucas S."/>
            <person name="Han J."/>
            <person name="Lapidus A."/>
            <person name="Cheng J.-F."/>
            <person name="Goodwin L."/>
            <person name="Pitluck S."/>
            <person name="Peters L."/>
            <person name="Ovchinnikova G."/>
            <person name="Lu M."/>
            <person name="Land M.L."/>
            <person name="Hauser L."/>
            <person name="Pester M."/>
            <person name="Spring S."/>
            <person name="Ollivier B."/>
            <person name="Rattei T."/>
            <person name="Klenk H.-P."/>
            <person name="Wagner M."/>
            <person name="Loy A."/>
            <person name="Woyke T.J."/>
        </authorList>
    </citation>
    <scope>NUCLEOTIDE SEQUENCE [LARGE SCALE GENOMIC DNA]</scope>
    <source>
        <strain evidence="1 2">DSM 17734</strain>
    </source>
</reference>
<accession>H5XVD2</accession>
<dbReference type="AlphaFoldDB" id="H5XVD2"/>
<keyword evidence="2" id="KW-1185">Reference proteome</keyword>
<dbReference type="HOGENOM" id="CLU_3250588_0_0_9"/>
<evidence type="ECO:0000313" key="1">
    <source>
        <dbReference type="EMBL" id="EHQ89868.1"/>
    </source>
</evidence>